<proteinExistence type="predicted"/>
<name>A0ACC0ZVV1_9ROSI</name>
<organism evidence="1 2">
    <name type="scientific">Pistacia atlantica</name>
    <dbReference type="NCBI Taxonomy" id="434234"/>
    <lineage>
        <taxon>Eukaryota</taxon>
        <taxon>Viridiplantae</taxon>
        <taxon>Streptophyta</taxon>
        <taxon>Embryophyta</taxon>
        <taxon>Tracheophyta</taxon>
        <taxon>Spermatophyta</taxon>
        <taxon>Magnoliopsida</taxon>
        <taxon>eudicotyledons</taxon>
        <taxon>Gunneridae</taxon>
        <taxon>Pentapetalae</taxon>
        <taxon>rosids</taxon>
        <taxon>malvids</taxon>
        <taxon>Sapindales</taxon>
        <taxon>Anacardiaceae</taxon>
        <taxon>Pistacia</taxon>
    </lineage>
</organism>
<gene>
    <name evidence="1" type="ORF">Patl1_35005</name>
</gene>
<keyword evidence="2" id="KW-1185">Reference proteome</keyword>
<reference evidence="2" key="1">
    <citation type="journal article" date="2023" name="G3 (Bethesda)">
        <title>Genome assembly and association tests identify interacting loci associated with vigor, precocity, and sex in interspecific pistachio rootstocks.</title>
        <authorList>
            <person name="Palmer W."/>
            <person name="Jacygrad E."/>
            <person name="Sagayaradj S."/>
            <person name="Cavanaugh K."/>
            <person name="Han R."/>
            <person name="Bertier L."/>
            <person name="Beede B."/>
            <person name="Kafkas S."/>
            <person name="Golino D."/>
            <person name="Preece J."/>
            <person name="Michelmore R."/>
        </authorList>
    </citation>
    <scope>NUCLEOTIDE SEQUENCE [LARGE SCALE GENOMIC DNA]</scope>
</reference>
<accession>A0ACC0ZVV1</accession>
<evidence type="ECO:0000313" key="2">
    <source>
        <dbReference type="Proteomes" id="UP001164250"/>
    </source>
</evidence>
<protein>
    <submittedName>
        <fullName evidence="1">Uncharacterized protein</fullName>
    </submittedName>
</protein>
<comment type="caution">
    <text evidence="1">The sequence shown here is derived from an EMBL/GenBank/DDBJ whole genome shotgun (WGS) entry which is preliminary data.</text>
</comment>
<sequence>MESNKETPRFIPMWVKFYDLPLEMWNPIGLSYIASGVGKPLHMDRVMEEMCRHGLGRVGFARILVEVDAARKLPDIVHISMPCDESTELEIMVVKLDYQWRPTQCPRCYVFRHRDVEEF</sequence>
<evidence type="ECO:0000313" key="1">
    <source>
        <dbReference type="EMBL" id="KAJ0075930.1"/>
    </source>
</evidence>
<dbReference type="EMBL" id="CM047910">
    <property type="protein sequence ID" value="KAJ0075930.1"/>
    <property type="molecule type" value="Genomic_DNA"/>
</dbReference>
<dbReference type="Proteomes" id="UP001164250">
    <property type="component" value="Chromosome 15"/>
</dbReference>